<accession>A0A8J7UUI9</accession>
<dbReference type="SUPFAM" id="SSF109604">
    <property type="entry name" value="HD-domain/PDEase-like"/>
    <property type="match status" value="1"/>
</dbReference>
<reference evidence="2" key="1">
    <citation type="submission" date="2021-02" db="EMBL/GenBank/DDBJ databases">
        <title>Natronogracilivirga saccharolytica gen. nov. sp. nov. a new anaerobic, haloalkiliphilic carbohydrate-fermenting bacterium from soda lake and proposing of Cyclonatronumiaceae fam. nov. in the phylum Balneolaeota.</title>
        <authorList>
            <person name="Zhilina T.N."/>
            <person name="Sorokin D.Y."/>
            <person name="Zavarzina D.G."/>
            <person name="Toshchakov S.V."/>
            <person name="Kublanov I.V."/>
        </authorList>
    </citation>
    <scope>NUCLEOTIDE SEQUENCE</scope>
    <source>
        <strain evidence="2">Z-1702</strain>
    </source>
</reference>
<dbReference type="AlphaFoldDB" id="A0A8J7UUI9"/>
<feature type="domain" description="HD/PDEase" evidence="1">
    <location>
        <begin position="53"/>
        <end position="178"/>
    </location>
</feature>
<dbReference type="SMART" id="SM00471">
    <property type="entry name" value="HDc"/>
    <property type="match status" value="1"/>
</dbReference>
<dbReference type="Pfam" id="PF19276">
    <property type="entry name" value="HD_assoc_2"/>
    <property type="match status" value="1"/>
</dbReference>
<comment type="caution">
    <text evidence="2">The sequence shown here is derived from an EMBL/GenBank/DDBJ whole genome shotgun (WGS) entry which is preliminary data.</text>
</comment>
<dbReference type="InterPro" id="IPR006674">
    <property type="entry name" value="HD_domain"/>
</dbReference>
<name>A0A8J7UUI9_9BACT</name>
<dbReference type="InterPro" id="IPR003607">
    <property type="entry name" value="HD/PDEase_dom"/>
</dbReference>
<organism evidence="2 3">
    <name type="scientific">Natronogracilivirga saccharolytica</name>
    <dbReference type="NCBI Taxonomy" id="2812953"/>
    <lineage>
        <taxon>Bacteria</taxon>
        <taxon>Pseudomonadati</taxon>
        <taxon>Balneolota</taxon>
        <taxon>Balneolia</taxon>
        <taxon>Balneolales</taxon>
        <taxon>Cyclonatronaceae</taxon>
        <taxon>Natronogracilivirga</taxon>
    </lineage>
</organism>
<gene>
    <name evidence="2" type="ORF">NATSA_07330</name>
</gene>
<dbReference type="Proteomes" id="UP000673975">
    <property type="component" value="Unassembled WGS sequence"/>
</dbReference>
<dbReference type="InterPro" id="IPR045509">
    <property type="entry name" value="HD_assoc_2"/>
</dbReference>
<dbReference type="GO" id="GO:0006203">
    <property type="term" value="P:dGTP catabolic process"/>
    <property type="evidence" value="ECO:0007669"/>
    <property type="project" value="TreeGrafter"/>
</dbReference>
<evidence type="ECO:0000313" key="3">
    <source>
        <dbReference type="Proteomes" id="UP000673975"/>
    </source>
</evidence>
<evidence type="ECO:0000259" key="1">
    <source>
        <dbReference type="SMART" id="SM00471"/>
    </source>
</evidence>
<keyword evidence="3" id="KW-1185">Reference proteome</keyword>
<dbReference type="CDD" id="cd00077">
    <property type="entry name" value="HDc"/>
    <property type="match status" value="1"/>
</dbReference>
<dbReference type="EMBL" id="JAFIDN010000004">
    <property type="protein sequence ID" value="MBP3192470.1"/>
    <property type="molecule type" value="Genomic_DNA"/>
</dbReference>
<dbReference type="PANTHER" id="PTHR11373:SF4">
    <property type="entry name" value="DEOXYNUCLEOSIDE TRIPHOSPHATE TRIPHOSPHOHYDROLASE SAMHD1"/>
    <property type="match status" value="1"/>
</dbReference>
<dbReference type="Pfam" id="PF01966">
    <property type="entry name" value="HD"/>
    <property type="match status" value="1"/>
</dbReference>
<sequence length="417" mass="48647">MDKSTQYKIFTDPVHGFVSVPKGLVLKLLDHPYVQRLRRIRQLGLANTVFPGAEHSRFSHALGALGLMQRVLNHLRERDTTITYNEFESTLAAILLHDIGHGPFSHTLEKSIIGNAHHEKLTLLLMEELNRQFEGQLDTAIRIFTNRYPKVFLHQLISSQLDIDRLDYLRRDSMFTGVLEGSIGIDRIIRTMRVHQGNIVIDKKGIYAIENYIVARRLMYMQVYLHKTVLGGDKLLIAILNHARRLLQRNEPLPFYSPALEFFISQRRNNTEMVSRKMLDMFTRLDDNDIILTLKYWQHHDDPVLSDLCRRFLDRDFFRTTFLDKKPTDKQLKKWKQDTSGVLEKMGMPSDSDTVSSYFFYDFSQSEAYKYKNDGIWILNDDVAVEFSRASDNQHILALTKPVIKHYVVHLKNVPLN</sequence>
<dbReference type="Gene3D" id="1.10.3210.10">
    <property type="entry name" value="Hypothetical protein af1432"/>
    <property type="match status" value="1"/>
</dbReference>
<dbReference type="PANTHER" id="PTHR11373">
    <property type="entry name" value="DEOXYNUCLEOSIDE TRIPHOSPHATE TRIPHOSPHOHYDROLASE"/>
    <property type="match status" value="1"/>
</dbReference>
<evidence type="ECO:0000313" key="2">
    <source>
        <dbReference type="EMBL" id="MBP3192470.1"/>
    </source>
</evidence>
<dbReference type="InterPro" id="IPR050135">
    <property type="entry name" value="dGTPase-like"/>
</dbReference>
<proteinExistence type="predicted"/>
<dbReference type="GO" id="GO:0008832">
    <property type="term" value="F:dGTPase activity"/>
    <property type="evidence" value="ECO:0007669"/>
    <property type="project" value="TreeGrafter"/>
</dbReference>
<dbReference type="RefSeq" id="WP_210511368.1">
    <property type="nucleotide sequence ID" value="NZ_JAFIDN010000004.1"/>
</dbReference>
<protein>
    <submittedName>
        <fullName evidence="2">HD domain-containing protein</fullName>
    </submittedName>
</protein>